<dbReference type="RefSeq" id="WP_176113049.1">
    <property type="nucleotide sequence ID" value="NZ_FUWH01000013.1"/>
</dbReference>
<evidence type="ECO:0000313" key="2">
    <source>
        <dbReference type="EMBL" id="SKA17067.1"/>
    </source>
</evidence>
<keyword evidence="1" id="KW-1133">Transmembrane helix</keyword>
<proteinExistence type="predicted"/>
<dbReference type="Proteomes" id="UP000190888">
    <property type="component" value="Unassembled WGS sequence"/>
</dbReference>
<dbReference type="AlphaFoldDB" id="A0A1T4RME9"/>
<gene>
    <name evidence="2" type="ORF">SAMN04488132_11349</name>
</gene>
<organism evidence="2 3">
    <name type="scientific">Sediminibacterium ginsengisoli</name>
    <dbReference type="NCBI Taxonomy" id="413434"/>
    <lineage>
        <taxon>Bacteria</taxon>
        <taxon>Pseudomonadati</taxon>
        <taxon>Bacteroidota</taxon>
        <taxon>Chitinophagia</taxon>
        <taxon>Chitinophagales</taxon>
        <taxon>Chitinophagaceae</taxon>
        <taxon>Sediminibacterium</taxon>
    </lineage>
</organism>
<dbReference type="STRING" id="413434.SAMN04488132_11349"/>
<sequence>MKVLPDKRRHEIADKRKQAWLEVVEQLKEYAAIIAAFVSVFIFFFKLLFF</sequence>
<evidence type="ECO:0000256" key="1">
    <source>
        <dbReference type="SAM" id="Phobius"/>
    </source>
</evidence>
<evidence type="ECO:0000313" key="3">
    <source>
        <dbReference type="Proteomes" id="UP000190888"/>
    </source>
</evidence>
<name>A0A1T4RME9_9BACT</name>
<keyword evidence="1" id="KW-0472">Membrane</keyword>
<keyword evidence="3" id="KW-1185">Reference proteome</keyword>
<reference evidence="2 3" key="1">
    <citation type="submission" date="2017-02" db="EMBL/GenBank/DDBJ databases">
        <authorList>
            <person name="Peterson S.W."/>
        </authorList>
    </citation>
    <scope>NUCLEOTIDE SEQUENCE [LARGE SCALE GENOMIC DNA]</scope>
    <source>
        <strain evidence="2 3">DSM 22335</strain>
    </source>
</reference>
<keyword evidence="1" id="KW-0812">Transmembrane</keyword>
<protein>
    <submittedName>
        <fullName evidence="2">Uncharacterized protein</fullName>
    </submittedName>
</protein>
<dbReference type="EMBL" id="FUWH01000013">
    <property type="protein sequence ID" value="SKA17067.1"/>
    <property type="molecule type" value="Genomic_DNA"/>
</dbReference>
<feature type="transmembrane region" description="Helical" evidence="1">
    <location>
        <begin position="30"/>
        <end position="49"/>
    </location>
</feature>
<accession>A0A1T4RME9</accession>